<reference evidence="1" key="1">
    <citation type="journal article" date="2021" name="Proc. Natl. Acad. Sci. U.S.A.">
        <title>A Catalog of Tens of Thousands of Viruses from Human Metagenomes Reveals Hidden Associations with Chronic Diseases.</title>
        <authorList>
            <person name="Tisza M.J."/>
            <person name="Buck C.B."/>
        </authorList>
    </citation>
    <scope>NUCLEOTIDE SEQUENCE</scope>
    <source>
        <strain evidence="1">CtKS020</strain>
    </source>
</reference>
<dbReference type="EMBL" id="BK015730">
    <property type="protein sequence ID" value="DAE22263.1"/>
    <property type="molecule type" value="Genomic_DNA"/>
</dbReference>
<protein>
    <submittedName>
        <fullName evidence="1">Uncharacterized protein</fullName>
    </submittedName>
</protein>
<accession>A0A8S5QSJ7</accession>
<organism evidence="1">
    <name type="scientific">Podoviridae sp. ctKS020</name>
    <dbReference type="NCBI Taxonomy" id="2826552"/>
    <lineage>
        <taxon>Viruses</taxon>
        <taxon>Duplodnaviria</taxon>
        <taxon>Heunggongvirae</taxon>
        <taxon>Uroviricota</taxon>
        <taxon>Caudoviricetes</taxon>
    </lineage>
</organism>
<proteinExistence type="predicted"/>
<sequence>MVINCNVPNFAGADESTRLKKIEKYLYDLDDQLRFILSNLEVDNFTVETRSELQVGAAAKEKAQTDLKKRIDALKQKIILTAEELNTDLAETRESLTGSIQAISNQFGTYSAEYMKERVENVLGEITLFQKVEDISGYVVTSQGYIKTGELDTDESGKSIYGVEIGEVEGDSGLKLRLVKDRISFVENGYEIAYISGKELYIRQAKIVDYIYFGGYRIEVTDGIAFNWEGD</sequence>
<name>A0A8S5QSJ7_9CAUD</name>
<evidence type="ECO:0000313" key="1">
    <source>
        <dbReference type="EMBL" id="DAE22263.1"/>
    </source>
</evidence>